<evidence type="ECO:0000313" key="2">
    <source>
        <dbReference type="Proteomes" id="UP000307956"/>
    </source>
</evidence>
<accession>A0A4V3WA68</accession>
<dbReference type="AlphaFoldDB" id="A0A4V3WA68"/>
<organism evidence="1 2">
    <name type="scientific">Pseudothauera rhizosphaerae</name>
    <dbReference type="NCBI Taxonomy" id="2565932"/>
    <lineage>
        <taxon>Bacteria</taxon>
        <taxon>Pseudomonadati</taxon>
        <taxon>Pseudomonadota</taxon>
        <taxon>Betaproteobacteria</taxon>
        <taxon>Rhodocyclales</taxon>
        <taxon>Zoogloeaceae</taxon>
        <taxon>Pseudothauera</taxon>
    </lineage>
</organism>
<dbReference type="RefSeq" id="WP_136386217.1">
    <property type="nucleotide sequence ID" value="NZ_SSOD01000016.1"/>
</dbReference>
<name>A0A4V3WA68_9RHOO</name>
<sequence length="83" mass="8811">MENDTRYPYTYAADFLRGLAGYGEGGTKLSRSGASQVLQGIAAALGMDDAELARKLADHYKANEDAITEKSAKAFMVAQGYAG</sequence>
<dbReference type="EMBL" id="SSOD01000016">
    <property type="protein sequence ID" value="THF58050.1"/>
    <property type="molecule type" value="Genomic_DNA"/>
</dbReference>
<gene>
    <name evidence="1" type="ORF">E6O51_17055</name>
</gene>
<dbReference type="Proteomes" id="UP000307956">
    <property type="component" value="Unassembled WGS sequence"/>
</dbReference>
<evidence type="ECO:0000313" key="1">
    <source>
        <dbReference type="EMBL" id="THF58050.1"/>
    </source>
</evidence>
<comment type="caution">
    <text evidence="1">The sequence shown here is derived from an EMBL/GenBank/DDBJ whole genome shotgun (WGS) entry which is preliminary data.</text>
</comment>
<proteinExistence type="predicted"/>
<protein>
    <submittedName>
        <fullName evidence="1">Uncharacterized protein</fullName>
    </submittedName>
</protein>
<reference evidence="1 2" key="1">
    <citation type="submission" date="2019-04" db="EMBL/GenBank/DDBJ databases">
        <title>Azoarcus rhizosphaerae sp. nov. isolated from rhizosphere of Ficus religiosa.</title>
        <authorList>
            <person name="Lin S.-Y."/>
            <person name="Hameed A."/>
            <person name="Hsu Y.-H."/>
            <person name="Young C.-C."/>
        </authorList>
    </citation>
    <scope>NUCLEOTIDE SEQUENCE [LARGE SCALE GENOMIC DNA]</scope>
    <source>
        <strain evidence="1 2">CC-YHH848</strain>
    </source>
</reference>
<keyword evidence="2" id="KW-1185">Reference proteome</keyword>